<dbReference type="Proteomes" id="UP001620514">
    <property type="component" value="Unassembled WGS sequence"/>
</dbReference>
<dbReference type="EMBL" id="JBIYDN010000001">
    <property type="protein sequence ID" value="MFK4440144.1"/>
    <property type="molecule type" value="Genomic_DNA"/>
</dbReference>
<comment type="caution">
    <text evidence="1">The sequence shown here is derived from an EMBL/GenBank/DDBJ whole genome shotgun (WGS) entry which is preliminary data.</text>
</comment>
<keyword evidence="2" id="KW-1185">Reference proteome</keyword>
<reference evidence="1 2" key="1">
    <citation type="submission" date="2024-11" db="EMBL/GenBank/DDBJ databases">
        <title>Using genomics to understand microbial adaptation to soil warming.</title>
        <authorList>
            <person name="Deangelis K.M. PhD."/>
        </authorList>
    </citation>
    <scope>NUCLEOTIDE SEQUENCE [LARGE SCALE GENOMIC DNA]</scope>
    <source>
        <strain evidence="1 2">GAS97</strain>
    </source>
</reference>
<proteinExistence type="predicted"/>
<protein>
    <submittedName>
        <fullName evidence="1">Uncharacterized protein</fullName>
    </submittedName>
</protein>
<sequence length="33" mass="3514">MTLIARQATQLTATFREAKGVVVEVLASFASTC</sequence>
<accession>A0ABW8M9W8</accession>
<gene>
    <name evidence="1" type="ORF">ABH943_000144</name>
</gene>
<name>A0ABW8M9W8_9BURK</name>
<evidence type="ECO:0000313" key="1">
    <source>
        <dbReference type="EMBL" id="MFK4440144.1"/>
    </source>
</evidence>
<evidence type="ECO:0000313" key="2">
    <source>
        <dbReference type="Proteomes" id="UP001620514"/>
    </source>
</evidence>
<organism evidence="1 2">
    <name type="scientific">Caballeronia udeis</name>
    <dbReference type="NCBI Taxonomy" id="1232866"/>
    <lineage>
        <taxon>Bacteria</taxon>
        <taxon>Pseudomonadati</taxon>
        <taxon>Pseudomonadota</taxon>
        <taxon>Betaproteobacteria</taxon>
        <taxon>Burkholderiales</taxon>
        <taxon>Burkholderiaceae</taxon>
        <taxon>Caballeronia</taxon>
    </lineage>
</organism>